<evidence type="ECO:0000256" key="5">
    <source>
        <dbReference type="ARBA" id="ARBA00022989"/>
    </source>
</evidence>
<dbReference type="SUPFAM" id="SSF103088">
    <property type="entry name" value="OmpA-like"/>
    <property type="match status" value="1"/>
</dbReference>
<dbReference type="PANTHER" id="PTHR30329">
    <property type="entry name" value="STATOR ELEMENT OF FLAGELLAR MOTOR COMPLEX"/>
    <property type="match status" value="1"/>
</dbReference>
<dbReference type="Pfam" id="PF00691">
    <property type="entry name" value="OmpA"/>
    <property type="match status" value="1"/>
</dbReference>
<dbReference type="AlphaFoldDB" id="A0A1G6HIE8"/>
<name>A0A1G6HIE8_9BACI</name>
<dbReference type="RefSeq" id="WP_090793876.1">
    <property type="nucleotide sequence ID" value="NZ_FMYI01000003.1"/>
</dbReference>
<evidence type="ECO:0000256" key="6">
    <source>
        <dbReference type="ARBA" id="ARBA00023136"/>
    </source>
</evidence>
<proteinExistence type="inferred from homology"/>
<dbReference type="CDD" id="cd07185">
    <property type="entry name" value="OmpA_C-like"/>
    <property type="match status" value="1"/>
</dbReference>
<evidence type="ECO:0000259" key="9">
    <source>
        <dbReference type="PROSITE" id="PS51123"/>
    </source>
</evidence>
<evidence type="ECO:0000313" key="11">
    <source>
        <dbReference type="Proteomes" id="UP000242949"/>
    </source>
</evidence>
<feature type="region of interest" description="Disordered" evidence="8">
    <location>
        <begin position="88"/>
        <end position="110"/>
    </location>
</feature>
<keyword evidence="6 7" id="KW-0472">Membrane</keyword>
<evidence type="ECO:0000256" key="3">
    <source>
        <dbReference type="ARBA" id="ARBA00022475"/>
    </source>
</evidence>
<keyword evidence="4" id="KW-0812">Transmembrane</keyword>
<comment type="subcellular location">
    <subcellularLocation>
        <location evidence="1">Cell membrane</location>
        <topology evidence="1">Single-pass membrane protein</topology>
    </subcellularLocation>
</comment>
<dbReference type="InterPro" id="IPR006665">
    <property type="entry name" value="OmpA-like"/>
</dbReference>
<organism evidence="10 11">
    <name type="scientific">Pelagirhabdus alkalitolerans</name>
    <dbReference type="NCBI Taxonomy" id="1612202"/>
    <lineage>
        <taxon>Bacteria</taxon>
        <taxon>Bacillati</taxon>
        <taxon>Bacillota</taxon>
        <taxon>Bacilli</taxon>
        <taxon>Bacillales</taxon>
        <taxon>Bacillaceae</taxon>
        <taxon>Pelagirhabdus</taxon>
    </lineage>
</organism>
<dbReference type="STRING" id="1612202.SAMN05421734_10332"/>
<keyword evidence="11" id="KW-1185">Reference proteome</keyword>
<dbReference type="Gene3D" id="3.30.1330.60">
    <property type="entry name" value="OmpA-like domain"/>
    <property type="match status" value="1"/>
</dbReference>
<dbReference type="NCBIfam" id="NF005382">
    <property type="entry name" value="PRK06925.1"/>
    <property type="match status" value="1"/>
</dbReference>
<gene>
    <name evidence="10" type="ORF">SAMN05421734_10332</name>
</gene>
<evidence type="ECO:0000256" key="4">
    <source>
        <dbReference type="ARBA" id="ARBA00022692"/>
    </source>
</evidence>
<evidence type="ECO:0000313" key="10">
    <source>
        <dbReference type="EMBL" id="SDB94097.1"/>
    </source>
</evidence>
<reference evidence="11" key="1">
    <citation type="submission" date="2016-09" db="EMBL/GenBank/DDBJ databases">
        <authorList>
            <person name="Varghese N."/>
            <person name="Submissions S."/>
        </authorList>
    </citation>
    <scope>NUCLEOTIDE SEQUENCE [LARGE SCALE GENOMIC DNA]</scope>
    <source>
        <strain evidence="11">S5</strain>
    </source>
</reference>
<keyword evidence="5" id="KW-1133">Transmembrane helix</keyword>
<evidence type="ECO:0000256" key="8">
    <source>
        <dbReference type="SAM" id="MobiDB-lite"/>
    </source>
</evidence>
<dbReference type="InterPro" id="IPR050330">
    <property type="entry name" value="Bact_OuterMem_StrucFunc"/>
</dbReference>
<comment type="similarity">
    <text evidence="2">Belongs to the MotB family.</text>
</comment>
<dbReference type="InterPro" id="IPR036737">
    <property type="entry name" value="OmpA-like_sf"/>
</dbReference>
<accession>A0A1G6HIE8</accession>
<feature type="domain" description="OmpA-like" evidence="9">
    <location>
        <begin position="138"/>
        <end position="259"/>
    </location>
</feature>
<dbReference type="EMBL" id="FMYI01000003">
    <property type="protein sequence ID" value="SDB94097.1"/>
    <property type="molecule type" value="Genomic_DNA"/>
</dbReference>
<dbReference type="PROSITE" id="PS51123">
    <property type="entry name" value="OMPA_2"/>
    <property type="match status" value="1"/>
</dbReference>
<dbReference type="GO" id="GO:0005886">
    <property type="term" value="C:plasma membrane"/>
    <property type="evidence" value="ECO:0007669"/>
    <property type="project" value="UniProtKB-SubCell"/>
</dbReference>
<dbReference type="Pfam" id="PF13677">
    <property type="entry name" value="MotB_plug"/>
    <property type="match status" value="1"/>
</dbReference>
<dbReference type="PANTHER" id="PTHR30329:SF16">
    <property type="entry name" value="CHEMOTAXIS MOTB PROTEIN"/>
    <property type="match status" value="1"/>
</dbReference>
<evidence type="ECO:0000256" key="1">
    <source>
        <dbReference type="ARBA" id="ARBA00004162"/>
    </source>
</evidence>
<evidence type="ECO:0000256" key="2">
    <source>
        <dbReference type="ARBA" id="ARBA00008914"/>
    </source>
</evidence>
<dbReference type="Proteomes" id="UP000242949">
    <property type="component" value="Unassembled WGS sequence"/>
</dbReference>
<dbReference type="InterPro" id="IPR025713">
    <property type="entry name" value="MotB-like_N_dom"/>
</dbReference>
<dbReference type="OrthoDB" id="9815217at2"/>
<evidence type="ECO:0000256" key="7">
    <source>
        <dbReference type="PROSITE-ProRule" id="PRU00473"/>
    </source>
</evidence>
<keyword evidence="3" id="KW-1003">Cell membrane</keyword>
<sequence length="263" mass="30272">MKLRKKKQSKGSPKWMTTFADMMTLILVFFILLFSMSQIDAARFEAVAESFRNRMVFDGFPSPVEMDQPSDSSDMRDQLDGMEQFDPDFFEDEEDDETDFDEDELEEDEDSLDELLQEVEMFLEDNQLEEVISANRTDQGVVLILQERILFDTGEAVIKSEGEPFLDKIALLLSNIPNYVRVEGHTDDRPISTPEFPSNWELSGARASSVIRHIIDANDFEEDRFMAVGYGDTRPIVPNDSPENWQRNRRVEVVILSLSESTD</sequence>
<protein>
    <submittedName>
        <fullName evidence="10">Chemotaxis protein MotB</fullName>
    </submittedName>
</protein>